<dbReference type="PROSITE" id="PS51257">
    <property type="entry name" value="PROKAR_LIPOPROTEIN"/>
    <property type="match status" value="1"/>
</dbReference>
<feature type="signal peptide" evidence="6">
    <location>
        <begin position="1"/>
        <end position="20"/>
    </location>
</feature>
<dbReference type="PROSITE" id="PS51782">
    <property type="entry name" value="LYSM"/>
    <property type="match status" value="2"/>
</dbReference>
<feature type="domain" description="LysM" evidence="7">
    <location>
        <begin position="408"/>
        <end position="452"/>
    </location>
</feature>
<accession>A0A3B0ME65</accession>
<name>A0A3B0ME65_9GAMM</name>
<dbReference type="CDD" id="cd00118">
    <property type="entry name" value="LysM"/>
    <property type="match status" value="2"/>
</dbReference>
<organism evidence="8">
    <name type="scientific">Arsenophonus endosymbiont of Trialeurodes vaporariorum</name>
    <dbReference type="NCBI Taxonomy" id="235567"/>
    <lineage>
        <taxon>Bacteria</taxon>
        <taxon>Pseudomonadati</taxon>
        <taxon>Pseudomonadota</taxon>
        <taxon>Gammaproteobacteria</taxon>
        <taxon>Enterobacterales</taxon>
        <taxon>Morganellaceae</taxon>
        <taxon>Arsenophonus</taxon>
    </lineage>
</organism>
<evidence type="ECO:0000256" key="1">
    <source>
        <dbReference type="ARBA" id="ARBA00001420"/>
    </source>
</evidence>
<keyword evidence="6" id="KW-0732">Signal</keyword>
<dbReference type="NCBIfam" id="NF008050">
    <property type="entry name" value="PRK10783.1"/>
    <property type="match status" value="1"/>
</dbReference>
<dbReference type="InterPro" id="IPR023346">
    <property type="entry name" value="Lysozyme-like_dom_sf"/>
</dbReference>
<dbReference type="InterPro" id="IPR000189">
    <property type="entry name" value="Transglyc_AS"/>
</dbReference>
<dbReference type="PANTHER" id="PTHR33734">
    <property type="entry name" value="LYSM DOMAIN-CONTAINING GPI-ANCHORED PROTEIN 2"/>
    <property type="match status" value="1"/>
</dbReference>
<comment type="similarity">
    <text evidence="2">Belongs to the transglycosylase Slt family.</text>
</comment>
<dbReference type="SUPFAM" id="SSF53955">
    <property type="entry name" value="Lysozyme-like"/>
    <property type="match status" value="1"/>
</dbReference>
<dbReference type="CDD" id="cd16894">
    <property type="entry name" value="MltD-like"/>
    <property type="match status" value="1"/>
</dbReference>
<dbReference type="GO" id="GO:0000270">
    <property type="term" value="P:peptidoglycan metabolic process"/>
    <property type="evidence" value="ECO:0007669"/>
    <property type="project" value="InterPro"/>
</dbReference>
<evidence type="ECO:0000256" key="2">
    <source>
        <dbReference type="ARBA" id="ARBA00007734"/>
    </source>
</evidence>
<reference evidence="8" key="1">
    <citation type="submission" date="2018-04" db="EMBL/GenBank/DDBJ databases">
        <authorList>
            <person name="Go L.Y."/>
            <person name="Mitchell J.A."/>
        </authorList>
    </citation>
    <scope>NUCLEOTIDE SEQUENCE</scope>
    <source>
        <strain evidence="8">ARTV</strain>
    </source>
</reference>
<dbReference type="GO" id="GO:0016020">
    <property type="term" value="C:membrane"/>
    <property type="evidence" value="ECO:0007669"/>
    <property type="project" value="InterPro"/>
</dbReference>
<dbReference type="PANTHER" id="PTHR33734:SF22">
    <property type="entry name" value="MEMBRANE-BOUND LYTIC MUREIN TRANSGLYCOSYLASE D"/>
    <property type="match status" value="1"/>
</dbReference>
<evidence type="ECO:0000313" key="8">
    <source>
        <dbReference type="EMBL" id="SSW95857.1"/>
    </source>
</evidence>
<keyword evidence="4 8" id="KW-0456">Lyase</keyword>
<dbReference type="GO" id="GO:0008932">
    <property type="term" value="F:lytic endotransglycosylase activity"/>
    <property type="evidence" value="ECO:0007669"/>
    <property type="project" value="TreeGrafter"/>
</dbReference>
<dbReference type="PROSITE" id="PS00922">
    <property type="entry name" value="TRANSGLYCOSYLASE"/>
    <property type="match status" value="1"/>
</dbReference>
<evidence type="ECO:0000256" key="6">
    <source>
        <dbReference type="SAM" id="SignalP"/>
    </source>
</evidence>
<sequence precursor="true">MKTKAILFASVLLVGCQMTANEQKPDPSSANQDIETTTWKSTYLIENDLWGYISNELKMDIPDNARIRNQIKSYLAKESYLRNVTLRAEPYMYWIVEKIDQRHLPMELALVPIVESAFNPHATSQAQATGLWQIIPLTGQSYGLKQNKWVDERRDVAASTSAALNLLERLNNLFDGDWPLTLAAYNCGEGCVLNAIKKNEELGLPTNYWSLSLPKETMNYVPKILALSNILRNSEQYALQLPTTNKNNALTQVNIGEQITLPQAARLSGLPLTALKAYNPNLKHNITPPAGPYTIMLPTDKADLLKDALSDQDVLNSIRLAVANNNKQILARQRAITNYKVKRGDSLSIIAKRFNTTTDKLKSLNGIKTANLRIGQTLKISGKNSYRAPTMIAKNSTSSGKKGKVNIKTYKVRQGDSYYSIAKRHSIDLKDLMNWNSSVRIADLKPGITLTIHL</sequence>
<feature type="domain" description="LysM" evidence="7">
    <location>
        <begin position="337"/>
        <end position="380"/>
    </location>
</feature>
<evidence type="ECO:0000259" key="7">
    <source>
        <dbReference type="PROSITE" id="PS51782"/>
    </source>
</evidence>
<dbReference type="EC" id="4.2.2.n1" evidence="3"/>
<dbReference type="SUPFAM" id="SSF54106">
    <property type="entry name" value="LysM domain"/>
    <property type="match status" value="2"/>
</dbReference>
<dbReference type="SMART" id="SM00257">
    <property type="entry name" value="LysM"/>
    <property type="match status" value="2"/>
</dbReference>
<dbReference type="InterPro" id="IPR036779">
    <property type="entry name" value="LysM_dom_sf"/>
</dbReference>
<protein>
    <recommendedName>
        <fullName evidence="3">peptidoglycan lytic exotransglycosylase</fullName>
        <ecNumber evidence="3">4.2.2.n1</ecNumber>
    </recommendedName>
</protein>
<dbReference type="Gene3D" id="3.10.350.10">
    <property type="entry name" value="LysM domain"/>
    <property type="match status" value="2"/>
</dbReference>
<dbReference type="Pfam" id="PF01476">
    <property type="entry name" value="LysM"/>
    <property type="match status" value="2"/>
</dbReference>
<evidence type="ECO:0000256" key="3">
    <source>
        <dbReference type="ARBA" id="ARBA00012587"/>
    </source>
</evidence>
<keyword evidence="5" id="KW-0961">Cell wall biogenesis/degradation</keyword>
<dbReference type="InterPro" id="IPR018392">
    <property type="entry name" value="LysM"/>
</dbReference>
<dbReference type="FunFam" id="1.10.530.10:FF:000004">
    <property type="entry name" value="Membrane-bound lytic murein transglycosylase D"/>
    <property type="match status" value="1"/>
</dbReference>
<dbReference type="GO" id="GO:0071555">
    <property type="term" value="P:cell wall organization"/>
    <property type="evidence" value="ECO:0007669"/>
    <property type="project" value="UniProtKB-KW"/>
</dbReference>
<gene>
    <name evidence="8" type="primary">mltD</name>
    <name evidence="8" type="ORF">ARTV_1956</name>
</gene>
<dbReference type="EMBL" id="UFQR01000007">
    <property type="protein sequence ID" value="SSW95857.1"/>
    <property type="molecule type" value="Genomic_DNA"/>
</dbReference>
<dbReference type="Pfam" id="PF01464">
    <property type="entry name" value="SLT"/>
    <property type="match status" value="1"/>
</dbReference>
<dbReference type="Gene3D" id="1.10.530.10">
    <property type="match status" value="1"/>
</dbReference>
<comment type="catalytic activity">
    <reaction evidence="1">
        <text>Exolytic cleavage of the (1-&gt;4)-beta-glycosidic linkage between N-acetylmuramic acid (MurNAc) and N-acetylglucosamine (GlcNAc) residues in peptidoglycan, from either the reducing or the non-reducing ends of the peptidoglycan chains, with concomitant formation of a 1,6-anhydrobond in the MurNAc residue.</text>
        <dbReference type="EC" id="4.2.2.n1"/>
    </reaction>
</comment>
<dbReference type="AlphaFoldDB" id="A0A3B0ME65"/>
<proteinExistence type="inferred from homology"/>
<feature type="chain" id="PRO_5017195255" description="peptidoglycan lytic exotransglycosylase" evidence="6">
    <location>
        <begin position="21"/>
        <end position="454"/>
    </location>
</feature>
<evidence type="ECO:0000256" key="5">
    <source>
        <dbReference type="ARBA" id="ARBA00023316"/>
    </source>
</evidence>
<dbReference type="InterPro" id="IPR008258">
    <property type="entry name" value="Transglycosylase_SLT_dom_1"/>
</dbReference>
<evidence type="ECO:0000256" key="4">
    <source>
        <dbReference type="ARBA" id="ARBA00023239"/>
    </source>
</evidence>